<evidence type="ECO:0000313" key="3">
    <source>
        <dbReference type="Proteomes" id="UP000681720"/>
    </source>
</evidence>
<gene>
    <name evidence="2" type="ORF">BYL167_LOCUS47791</name>
    <name evidence="1" type="ORF">GIL414_LOCUS41249</name>
</gene>
<name>A0A8S2ZXN5_9BILA</name>
<evidence type="ECO:0000313" key="2">
    <source>
        <dbReference type="EMBL" id="CAF4792638.1"/>
    </source>
</evidence>
<protein>
    <submittedName>
        <fullName evidence="1">Uncharacterized protein</fullName>
    </submittedName>
</protein>
<dbReference type="AlphaFoldDB" id="A0A8S2ZXN5"/>
<accession>A0A8S2ZXN5</accession>
<organism evidence="1 3">
    <name type="scientific">Rotaria magnacalcarata</name>
    <dbReference type="NCBI Taxonomy" id="392030"/>
    <lineage>
        <taxon>Eukaryota</taxon>
        <taxon>Metazoa</taxon>
        <taxon>Spiralia</taxon>
        <taxon>Gnathifera</taxon>
        <taxon>Rotifera</taxon>
        <taxon>Eurotatoria</taxon>
        <taxon>Bdelloidea</taxon>
        <taxon>Philodinida</taxon>
        <taxon>Philodinidae</taxon>
        <taxon>Rotaria</taxon>
    </lineage>
</organism>
<dbReference type="EMBL" id="CAJOBH010138316">
    <property type="protein sequence ID" value="CAF4792638.1"/>
    <property type="molecule type" value="Genomic_DNA"/>
</dbReference>
<dbReference type="Proteomes" id="UP000681720">
    <property type="component" value="Unassembled WGS sequence"/>
</dbReference>
<proteinExistence type="predicted"/>
<evidence type="ECO:0000313" key="1">
    <source>
        <dbReference type="EMBL" id="CAF4655530.1"/>
    </source>
</evidence>
<dbReference type="EMBL" id="CAJOBJ010116404">
    <property type="protein sequence ID" value="CAF4655530.1"/>
    <property type="molecule type" value="Genomic_DNA"/>
</dbReference>
<feature type="non-terminal residue" evidence="1">
    <location>
        <position position="26"/>
    </location>
</feature>
<sequence>MGSFREMLPDALFLWLSALPASNSSE</sequence>
<dbReference type="Proteomes" id="UP000681967">
    <property type="component" value="Unassembled WGS sequence"/>
</dbReference>
<reference evidence="1" key="1">
    <citation type="submission" date="2021-02" db="EMBL/GenBank/DDBJ databases">
        <authorList>
            <person name="Nowell W R."/>
        </authorList>
    </citation>
    <scope>NUCLEOTIDE SEQUENCE</scope>
</reference>
<comment type="caution">
    <text evidence="1">The sequence shown here is derived from an EMBL/GenBank/DDBJ whole genome shotgun (WGS) entry which is preliminary data.</text>
</comment>